<comment type="caution">
    <text evidence="2">The sequence shown here is derived from an EMBL/GenBank/DDBJ whole genome shotgun (WGS) entry which is preliminary data.</text>
</comment>
<evidence type="ECO:0008006" key="4">
    <source>
        <dbReference type="Google" id="ProtNLM"/>
    </source>
</evidence>
<keyword evidence="1" id="KW-1133">Transmembrane helix</keyword>
<evidence type="ECO:0000313" key="2">
    <source>
        <dbReference type="EMBL" id="KAJ7362903.1"/>
    </source>
</evidence>
<reference evidence="2" key="1">
    <citation type="submission" date="2023-03" db="EMBL/GenBank/DDBJ databases">
        <title>Massive genome expansion in bonnet fungi (Mycena s.s.) driven by repeated elements and novel gene families across ecological guilds.</title>
        <authorList>
            <consortium name="Lawrence Berkeley National Laboratory"/>
            <person name="Harder C.B."/>
            <person name="Miyauchi S."/>
            <person name="Viragh M."/>
            <person name="Kuo A."/>
            <person name="Thoen E."/>
            <person name="Andreopoulos B."/>
            <person name="Lu D."/>
            <person name="Skrede I."/>
            <person name="Drula E."/>
            <person name="Henrissat B."/>
            <person name="Morin E."/>
            <person name="Kohler A."/>
            <person name="Barry K."/>
            <person name="LaButti K."/>
            <person name="Morin E."/>
            <person name="Salamov A."/>
            <person name="Lipzen A."/>
            <person name="Mereny Z."/>
            <person name="Hegedus B."/>
            <person name="Baldrian P."/>
            <person name="Stursova M."/>
            <person name="Weitz H."/>
            <person name="Taylor A."/>
            <person name="Grigoriev I.V."/>
            <person name="Nagy L.G."/>
            <person name="Martin F."/>
            <person name="Kauserud H."/>
        </authorList>
    </citation>
    <scope>NUCLEOTIDE SEQUENCE</scope>
    <source>
        <strain evidence="2">CBHHK002</strain>
    </source>
</reference>
<gene>
    <name evidence="2" type="ORF">DFH08DRAFT_951130</name>
</gene>
<keyword evidence="1" id="KW-0812">Transmembrane</keyword>
<protein>
    <recommendedName>
        <fullName evidence="4">Transmembrane protein</fullName>
    </recommendedName>
</protein>
<sequence>MARPRRRSLFTNPCFYFILLVLSTFTYWLEIKAALPQTAHLFLGISAGAFITAVALLVSFVRDAREYIRGTPSDEGATLEAGLNSQSAPLGLASPVSEIQHGQDMSTFGVLAPTSAEDNETPGLTLRPAGKVFAAVVCGAGFATDLWLRQLISPQVPALENAKKALLHLFAGLEVLFAVVMLFLAVVLWRSRRGAPLGSRWTGDVVLEGGSDAELQADEGCVLTDSEELDVKPEESPSAEEPDS</sequence>
<dbReference type="AlphaFoldDB" id="A0AAD7AN57"/>
<feature type="transmembrane region" description="Helical" evidence="1">
    <location>
        <begin position="169"/>
        <end position="189"/>
    </location>
</feature>
<organism evidence="2 3">
    <name type="scientific">Mycena albidolilacea</name>
    <dbReference type="NCBI Taxonomy" id="1033008"/>
    <lineage>
        <taxon>Eukaryota</taxon>
        <taxon>Fungi</taxon>
        <taxon>Dikarya</taxon>
        <taxon>Basidiomycota</taxon>
        <taxon>Agaricomycotina</taxon>
        <taxon>Agaricomycetes</taxon>
        <taxon>Agaricomycetidae</taxon>
        <taxon>Agaricales</taxon>
        <taxon>Marasmiineae</taxon>
        <taxon>Mycenaceae</taxon>
        <taxon>Mycena</taxon>
    </lineage>
</organism>
<feature type="transmembrane region" description="Helical" evidence="1">
    <location>
        <begin position="9"/>
        <end position="29"/>
    </location>
</feature>
<dbReference type="EMBL" id="JARIHO010000004">
    <property type="protein sequence ID" value="KAJ7362903.1"/>
    <property type="molecule type" value="Genomic_DNA"/>
</dbReference>
<evidence type="ECO:0000313" key="3">
    <source>
        <dbReference type="Proteomes" id="UP001218218"/>
    </source>
</evidence>
<name>A0AAD7AN57_9AGAR</name>
<keyword evidence="1" id="KW-0472">Membrane</keyword>
<proteinExistence type="predicted"/>
<dbReference type="Proteomes" id="UP001218218">
    <property type="component" value="Unassembled WGS sequence"/>
</dbReference>
<feature type="transmembrane region" description="Helical" evidence="1">
    <location>
        <begin position="41"/>
        <end position="61"/>
    </location>
</feature>
<keyword evidence="3" id="KW-1185">Reference proteome</keyword>
<accession>A0AAD7AN57</accession>
<feature type="transmembrane region" description="Helical" evidence="1">
    <location>
        <begin position="132"/>
        <end position="149"/>
    </location>
</feature>
<evidence type="ECO:0000256" key="1">
    <source>
        <dbReference type="SAM" id="Phobius"/>
    </source>
</evidence>